<gene>
    <name evidence="2" type="ORF">MGWOODY_Smn1673</name>
</gene>
<keyword evidence="1" id="KW-1133">Transmembrane helix</keyword>
<proteinExistence type="predicted"/>
<keyword evidence="1" id="KW-0812">Transmembrane</keyword>
<dbReference type="InterPro" id="IPR018692">
    <property type="entry name" value="DUF2189"/>
</dbReference>
<evidence type="ECO:0008006" key="3">
    <source>
        <dbReference type="Google" id="ProtNLM"/>
    </source>
</evidence>
<dbReference type="Pfam" id="PF09955">
    <property type="entry name" value="DUF2189"/>
    <property type="match status" value="1"/>
</dbReference>
<protein>
    <recommendedName>
        <fullName evidence="3">Cytochrome c oxidase, subunit I</fullName>
    </recommendedName>
</protein>
<dbReference type="AlphaFoldDB" id="A0A160TIW1"/>
<name>A0A160TIW1_9ZZZZ</name>
<keyword evidence="1" id="KW-0472">Membrane</keyword>
<feature type="transmembrane region" description="Helical" evidence="1">
    <location>
        <begin position="75"/>
        <end position="94"/>
    </location>
</feature>
<accession>A0A160TIW1</accession>
<feature type="transmembrane region" description="Helical" evidence="1">
    <location>
        <begin position="120"/>
        <end position="142"/>
    </location>
</feature>
<organism evidence="2">
    <name type="scientific">hydrothermal vent metagenome</name>
    <dbReference type="NCBI Taxonomy" id="652676"/>
    <lineage>
        <taxon>unclassified sequences</taxon>
        <taxon>metagenomes</taxon>
        <taxon>ecological metagenomes</taxon>
    </lineage>
</organism>
<evidence type="ECO:0000313" key="2">
    <source>
        <dbReference type="EMBL" id="CUS43454.1"/>
    </source>
</evidence>
<evidence type="ECO:0000256" key="1">
    <source>
        <dbReference type="SAM" id="Phobius"/>
    </source>
</evidence>
<sequence>MVAIAPVTPAASSIEPPVVREIGRADLYWALREGWSDFREKRGDLVLAALLYPVVMLIVAGVTLGGALFPLMLPLLAGLSLLGPLVAVGFYELARRREEGRDARWVHFLDPFRRSSATQIAALGTFLGLLFFAWIGVAWTIYHATLGTLQPADPATFLGLLFTTREGWELILFGNLAGFAFAAITLVTTVVSFPLLVDRPVDFVLAVQTSLRAARRNPVEIAIWGLIVAVLLAIASIPLFMGLAVVLPVLGYASWHLYTRLVDRGV</sequence>
<feature type="transmembrane region" description="Helical" evidence="1">
    <location>
        <begin position="221"/>
        <end position="250"/>
    </location>
</feature>
<feature type="transmembrane region" description="Helical" evidence="1">
    <location>
        <begin position="170"/>
        <end position="197"/>
    </location>
</feature>
<reference evidence="2" key="1">
    <citation type="submission" date="2015-10" db="EMBL/GenBank/DDBJ databases">
        <authorList>
            <person name="Gilbert D.G."/>
        </authorList>
    </citation>
    <scope>NUCLEOTIDE SEQUENCE</scope>
</reference>
<dbReference type="EMBL" id="CZQE01000053">
    <property type="protein sequence ID" value="CUS43454.1"/>
    <property type="molecule type" value="Genomic_DNA"/>
</dbReference>
<feature type="transmembrane region" description="Helical" evidence="1">
    <location>
        <begin position="45"/>
        <end position="69"/>
    </location>
</feature>